<accession>A0ABQ1N040</accession>
<dbReference type="InterPro" id="IPR050109">
    <property type="entry name" value="HTH-type_TetR-like_transc_reg"/>
</dbReference>
<dbReference type="InterPro" id="IPR009057">
    <property type="entry name" value="Homeodomain-like_sf"/>
</dbReference>
<proteinExistence type="predicted"/>
<dbReference type="RefSeq" id="WP_181272506.1">
    <property type="nucleotide sequence ID" value="NZ_BMJG01000024.1"/>
</dbReference>
<dbReference type="Proteomes" id="UP000632322">
    <property type="component" value="Unassembled WGS sequence"/>
</dbReference>
<evidence type="ECO:0000313" key="6">
    <source>
        <dbReference type="EMBL" id="GGC50040.1"/>
    </source>
</evidence>
<evidence type="ECO:0000259" key="5">
    <source>
        <dbReference type="PROSITE" id="PS50977"/>
    </source>
</evidence>
<evidence type="ECO:0000256" key="1">
    <source>
        <dbReference type="ARBA" id="ARBA00023015"/>
    </source>
</evidence>
<reference evidence="7" key="1">
    <citation type="journal article" date="2019" name="Int. J. Syst. Evol. Microbiol.">
        <title>The Global Catalogue of Microorganisms (GCM) 10K type strain sequencing project: providing services to taxonomists for standard genome sequencing and annotation.</title>
        <authorList>
            <consortium name="The Broad Institute Genomics Platform"/>
            <consortium name="The Broad Institute Genome Sequencing Center for Infectious Disease"/>
            <person name="Wu L."/>
            <person name="Ma J."/>
        </authorList>
    </citation>
    <scope>NUCLEOTIDE SEQUENCE [LARGE SCALE GENOMIC DNA]</scope>
    <source>
        <strain evidence="7">CGMCC 1.15472</strain>
    </source>
</reference>
<feature type="domain" description="HTH tetR-type" evidence="5">
    <location>
        <begin position="39"/>
        <end position="99"/>
    </location>
</feature>
<dbReference type="EMBL" id="BMJG01000024">
    <property type="protein sequence ID" value="GGC50040.1"/>
    <property type="molecule type" value="Genomic_DNA"/>
</dbReference>
<gene>
    <name evidence="6" type="ORF">GCM10010974_35200</name>
</gene>
<evidence type="ECO:0000256" key="4">
    <source>
        <dbReference type="PROSITE-ProRule" id="PRU00335"/>
    </source>
</evidence>
<dbReference type="InterPro" id="IPR004111">
    <property type="entry name" value="Repressor_TetR_C"/>
</dbReference>
<keyword evidence="7" id="KW-1185">Reference proteome</keyword>
<sequence length="259" mass="28002">MDSKSDGSGFDPESVDVVLRLLWREHLEVAPGRRGPRRKLSVDEIIAAGVALADAEGLEALSMRKVAEAVGVSVMSLYSYVPHRSGLIGLMVDEVIGRTALPELPEGVGERLRMISDLLWDEYHRHPWLVAAQSHRPWIGPHTSARYEWELGALEGIGLDDIAMDHTVALVESHASASASNSINAQKLADDSGVSDVDWWNANAPFLEQVMPDEGYPVSGRVGSAVGEAYQAVTSHRAVYEFGVETIIAGVEARLSAPA</sequence>
<keyword evidence="3" id="KW-0804">Transcription</keyword>
<dbReference type="Pfam" id="PF00440">
    <property type="entry name" value="TetR_N"/>
    <property type="match status" value="1"/>
</dbReference>
<evidence type="ECO:0000256" key="3">
    <source>
        <dbReference type="ARBA" id="ARBA00023163"/>
    </source>
</evidence>
<evidence type="ECO:0000256" key="2">
    <source>
        <dbReference type="ARBA" id="ARBA00023125"/>
    </source>
</evidence>
<evidence type="ECO:0000313" key="7">
    <source>
        <dbReference type="Proteomes" id="UP000632322"/>
    </source>
</evidence>
<keyword evidence="2 4" id="KW-0238">DNA-binding</keyword>
<organism evidence="6 7">
    <name type="scientific">Brevibacterium sediminis</name>
    <dbReference type="NCBI Taxonomy" id="1857024"/>
    <lineage>
        <taxon>Bacteria</taxon>
        <taxon>Bacillati</taxon>
        <taxon>Actinomycetota</taxon>
        <taxon>Actinomycetes</taxon>
        <taxon>Micrococcales</taxon>
        <taxon>Brevibacteriaceae</taxon>
        <taxon>Brevibacterium</taxon>
    </lineage>
</organism>
<dbReference type="SUPFAM" id="SSF46689">
    <property type="entry name" value="Homeodomain-like"/>
    <property type="match status" value="1"/>
</dbReference>
<dbReference type="SUPFAM" id="SSF48498">
    <property type="entry name" value="Tetracyclin repressor-like, C-terminal domain"/>
    <property type="match status" value="1"/>
</dbReference>
<comment type="caution">
    <text evidence="6">The sequence shown here is derived from an EMBL/GenBank/DDBJ whole genome shotgun (WGS) entry which is preliminary data.</text>
</comment>
<protein>
    <submittedName>
        <fullName evidence="6">TetR family transcriptional regulator</fullName>
    </submittedName>
</protein>
<dbReference type="Gene3D" id="1.10.357.10">
    <property type="entry name" value="Tetracycline Repressor, domain 2"/>
    <property type="match status" value="1"/>
</dbReference>
<keyword evidence="1" id="KW-0805">Transcription regulation</keyword>
<dbReference type="Pfam" id="PF02909">
    <property type="entry name" value="TetR_C_1"/>
    <property type="match status" value="1"/>
</dbReference>
<dbReference type="PANTHER" id="PTHR30055:SF151">
    <property type="entry name" value="TRANSCRIPTIONAL REGULATORY PROTEIN"/>
    <property type="match status" value="1"/>
</dbReference>
<dbReference type="PANTHER" id="PTHR30055">
    <property type="entry name" value="HTH-TYPE TRANSCRIPTIONAL REGULATOR RUTR"/>
    <property type="match status" value="1"/>
</dbReference>
<dbReference type="InterPro" id="IPR001647">
    <property type="entry name" value="HTH_TetR"/>
</dbReference>
<dbReference type="PROSITE" id="PS50977">
    <property type="entry name" value="HTH_TETR_2"/>
    <property type="match status" value="1"/>
</dbReference>
<feature type="DNA-binding region" description="H-T-H motif" evidence="4">
    <location>
        <begin position="62"/>
        <end position="81"/>
    </location>
</feature>
<name>A0ABQ1N040_9MICO</name>
<dbReference type="Gene3D" id="1.10.10.60">
    <property type="entry name" value="Homeodomain-like"/>
    <property type="match status" value="1"/>
</dbReference>
<dbReference type="InterPro" id="IPR036271">
    <property type="entry name" value="Tet_transcr_reg_TetR-rel_C_sf"/>
</dbReference>